<gene>
    <name evidence="4" type="ORF">E0L32_009731</name>
</gene>
<comment type="similarity">
    <text evidence="1">Belongs to the bacterial ribosomal protein bL21 family.</text>
</comment>
<dbReference type="PANTHER" id="PTHR21349">
    <property type="entry name" value="50S RIBOSOMAL PROTEIN L21"/>
    <property type="match status" value="1"/>
</dbReference>
<evidence type="ECO:0000313" key="4">
    <source>
        <dbReference type="EMBL" id="TPX08791.1"/>
    </source>
</evidence>
<evidence type="ECO:0000313" key="5">
    <source>
        <dbReference type="Proteomes" id="UP000319257"/>
    </source>
</evidence>
<dbReference type="InterPro" id="IPR036164">
    <property type="entry name" value="bL21-like_sf"/>
</dbReference>
<dbReference type="OrthoDB" id="5994at2759"/>
<dbReference type="InParanoid" id="A0A507AV49"/>
<feature type="compositionally biased region" description="Low complexity" evidence="3">
    <location>
        <begin position="46"/>
        <end position="87"/>
    </location>
</feature>
<dbReference type="FunCoup" id="A0A507AV49">
    <property type="interactions" value="171"/>
</dbReference>
<dbReference type="SUPFAM" id="SSF141091">
    <property type="entry name" value="L21p-like"/>
    <property type="match status" value="1"/>
</dbReference>
<dbReference type="GO" id="GO:0005762">
    <property type="term" value="C:mitochondrial large ribosomal subunit"/>
    <property type="evidence" value="ECO:0007669"/>
    <property type="project" value="TreeGrafter"/>
</dbReference>
<feature type="region of interest" description="Disordered" evidence="3">
    <location>
        <begin position="46"/>
        <end position="88"/>
    </location>
</feature>
<proteinExistence type="inferred from homology"/>
<dbReference type="AlphaFoldDB" id="A0A507AV49"/>
<dbReference type="Pfam" id="PF00829">
    <property type="entry name" value="Ribosomal_L21p"/>
    <property type="match status" value="1"/>
</dbReference>
<dbReference type="InterPro" id="IPR028909">
    <property type="entry name" value="bL21-like"/>
</dbReference>
<evidence type="ECO:0000256" key="1">
    <source>
        <dbReference type="ARBA" id="ARBA00008563"/>
    </source>
</evidence>
<organism evidence="4 5">
    <name type="scientific">Thyridium curvatum</name>
    <dbReference type="NCBI Taxonomy" id="1093900"/>
    <lineage>
        <taxon>Eukaryota</taxon>
        <taxon>Fungi</taxon>
        <taxon>Dikarya</taxon>
        <taxon>Ascomycota</taxon>
        <taxon>Pezizomycotina</taxon>
        <taxon>Sordariomycetes</taxon>
        <taxon>Sordariomycetidae</taxon>
        <taxon>Thyridiales</taxon>
        <taxon>Thyridiaceae</taxon>
        <taxon>Thyridium</taxon>
    </lineage>
</organism>
<dbReference type="STRING" id="1093900.A0A507AV49"/>
<dbReference type="Proteomes" id="UP000319257">
    <property type="component" value="Unassembled WGS sequence"/>
</dbReference>
<dbReference type="PANTHER" id="PTHR21349:SF0">
    <property type="entry name" value="LARGE RIBOSOMAL SUBUNIT PROTEIN BL21M"/>
    <property type="match status" value="1"/>
</dbReference>
<evidence type="ECO:0000256" key="2">
    <source>
        <dbReference type="ARBA" id="ARBA00044129"/>
    </source>
</evidence>
<keyword evidence="5" id="KW-1185">Reference proteome</keyword>
<dbReference type="GO" id="GO:0003735">
    <property type="term" value="F:structural constituent of ribosome"/>
    <property type="evidence" value="ECO:0007669"/>
    <property type="project" value="TreeGrafter"/>
</dbReference>
<dbReference type="EMBL" id="SKBQ01000073">
    <property type="protein sequence ID" value="TPX08791.1"/>
    <property type="molecule type" value="Genomic_DNA"/>
</dbReference>
<dbReference type="RefSeq" id="XP_030990502.1">
    <property type="nucleotide sequence ID" value="XM_031144726.1"/>
</dbReference>
<reference evidence="4 5" key="1">
    <citation type="submission" date="2019-06" db="EMBL/GenBank/DDBJ databases">
        <title>Draft genome sequence of the filamentous fungus Phialemoniopsis curvata isolated from diesel fuel.</title>
        <authorList>
            <person name="Varaljay V.A."/>
            <person name="Lyon W.J."/>
            <person name="Crouch A.L."/>
            <person name="Drake C.E."/>
            <person name="Hollomon J.M."/>
            <person name="Nadeau L.J."/>
            <person name="Nunn H.S."/>
            <person name="Stevenson B.S."/>
            <person name="Bojanowski C.L."/>
            <person name="Crookes-Goodson W.J."/>
        </authorList>
    </citation>
    <scope>NUCLEOTIDE SEQUENCE [LARGE SCALE GENOMIC DNA]</scope>
    <source>
        <strain evidence="4 5">D216</strain>
    </source>
</reference>
<sequence>MSKHILRSALELRAPITRRLFLSSQCQQPRAAAVAAAPLPAARRLFNTTPSHTPSQQQPPTDAAASSSSSPPTTTTTAPTATTPAPSENLRTLLPLLAAQPGGRYATVHVHGRPYLVTQGDSIRLPFRMPGVRPGDVLRLDRATSLGSRDLTLKAPGTGDTSTSSNAPAYVDPSLFECRAVVLGLESEPMRELVKTKRRQRRRKTVRSKHKYTVLRVQELTIKSSL</sequence>
<evidence type="ECO:0000256" key="3">
    <source>
        <dbReference type="SAM" id="MobiDB-lite"/>
    </source>
</evidence>
<accession>A0A507AV49</accession>
<name>A0A507AV49_9PEZI</name>
<protein>
    <recommendedName>
        <fullName evidence="2">Large ribosomal subunit protein bL21m</fullName>
    </recommendedName>
</protein>
<dbReference type="GeneID" id="41977178"/>
<comment type="caution">
    <text evidence="4">The sequence shown here is derived from an EMBL/GenBank/DDBJ whole genome shotgun (WGS) entry which is preliminary data.</text>
</comment>